<name>B9SG35_RICCO</name>
<keyword evidence="2" id="KW-1185">Reference proteome</keyword>
<dbReference type="AlphaFoldDB" id="B9SG35"/>
<sequence>MLSVHNGCSSCSGTATLTGLYAFVVGFRHLQTNHSAEADNPIVDIIAMAKTTDK</sequence>
<evidence type="ECO:0000313" key="2">
    <source>
        <dbReference type="Proteomes" id="UP000008311"/>
    </source>
</evidence>
<dbReference type="Proteomes" id="UP000008311">
    <property type="component" value="Unassembled WGS sequence"/>
</dbReference>
<reference evidence="2" key="1">
    <citation type="journal article" date="2010" name="Nat. Biotechnol.">
        <title>Draft genome sequence of the oilseed species Ricinus communis.</title>
        <authorList>
            <person name="Chan A.P."/>
            <person name="Crabtree J."/>
            <person name="Zhao Q."/>
            <person name="Lorenzi H."/>
            <person name="Orvis J."/>
            <person name="Puiu D."/>
            <person name="Melake-Berhan A."/>
            <person name="Jones K.M."/>
            <person name="Redman J."/>
            <person name="Chen G."/>
            <person name="Cahoon E.B."/>
            <person name="Gedil M."/>
            <person name="Stanke M."/>
            <person name="Haas B.J."/>
            <person name="Wortman J.R."/>
            <person name="Fraser-Liggett C.M."/>
            <person name="Ravel J."/>
            <person name="Rabinowicz P.D."/>
        </authorList>
    </citation>
    <scope>NUCLEOTIDE SEQUENCE [LARGE SCALE GENOMIC DNA]</scope>
    <source>
        <strain evidence="2">cv. Hale</strain>
    </source>
</reference>
<gene>
    <name evidence="1" type="ORF">RCOM_1154920</name>
</gene>
<dbReference type="EMBL" id="EQ973948">
    <property type="protein sequence ID" value="EEF37451.1"/>
    <property type="molecule type" value="Genomic_DNA"/>
</dbReference>
<accession>B9SG35</accession>
<proteinExistence type="predicted"/>
<evidence type="ECO:0000313" key="1">
    <source>
        <dbReference type="EMBL" id="EEF37451.1"/>
    </source>
</evidence>
<protein>
    <submittedName>
        <fullName evidence="1">Uncharacterized protein</fullName>
    </submittedName>
</protein>
<organism evidence="1 2">
    <name type="scientific">Ricinus communis</name>
    <name type="common">Castor bean</name>
    <dbReference type="NCBI Taxonomy" id="3988"/>
    <lineage>
        <taxon>Eukaryota</taxon>
        <taxon>Viridiplantae</taxon>
        <taxon>Streptophyta</taxon>
        <taxon>Embryophyta</taxon>
        <taxon>Tracheophyta</taxon>
        <taxon>Spermatophyta</taxon>
        <taxon>Magnoliopsida</taxon>
        <taxon>eudicotyledons</taxon>
        <taxon>Gunneridae</taxon>
        <taxon>Pentapetalae</taxon>
        <taxon>rosids</taxon>
        <taxon>fabids</taxon>
        <taxon>Malpighiales</taxon>
        <taxon>Euphorbiaceae</taxon>
        <taxon>Acalyphoideae</taxon>
        <taxon>Acalypheae</taxon>
        <taxon>Ricinus</taxon>
    </lineage>
</organism>
<dbReference type="InParanoid" id="B9SG35"/>